<keyword evidence="3" id="KW-1185">Reference proteome</keyword>
<sequence length="147" mass="15910">MYEENYFLSIVLLRGCLFPINDDDAFTEAQRARPQINSPHCVDAVTALCAGCLFGVFGGLFCVGIEFFCQPQRGTTMPGKGEYPLPRARGLEPALEWFESKSTAANLGETYKETNLFTEDGSLHILDAGAEPIHAFVSSAPSPGLGT</sequence>
<organism evidence="2 3">
    <name type="scientific">Anopheles maculatus</name>
    <dbReference type="NCBI Taxonomy" id="74869"/>
    <lineage>
        <taxon>Eukaryota</taxon>
        <taxon>Metazoa</taxon>
        <taxon>Ecdysozoa</taxon>
        <taxon>Arthropoda</taxon>
        <taxon>Hexapoda</taxon>
        <taxon>Insecta</taxon>
        <taxon>Pterygota</taxon>
        <taxon>Neoptera</taxon>
        <taxon>Endopterygota</taxon>
        <taxon>Diptera</taxon>
        <taxon>Nematocera</taxon>
        <taxon>Culicoidea</taxon>
        <taxon>Culicidae</taxon>
        <taxon>Anophelinae</taxon>
        <taxon>Anopheles</taxon>
        <taxon>Anopheles maculatus group</taxon>
    </lineage>
</organism>
<protein>
    <submittedName>
        <fullName evidence="2">Uncharacterized protein</fullName>
    </submittedName>
</protein>
<keyword evidence="1" id="KW-1133">Transmembrane helix</keyword>
<accession>A0A182SWY9</accession>
<feature type="transmembrane region" description="Helical" evidence="1">
    <location>
        <begin position="44"/>
        <end position="68"/>
    </location>
</feature>
<evidence type="ECO:0000313" key="3">
    <source>
        <dbReference type="Proteomes" id="UP000075901"/>
    </source>
</evidence>
<reference evidence="3" key="1">
    <citation type="submission" date="2013-09" db="EMBL/GenBank/DDBJ databases">
        <title>The Genome Sequence of Anopheles maculatus species B.</title>
        <authorList>
            <consortium name="The Broad Institute Genomics Platform"/>
            <person name="Neafsey D.E."/>
            <person name="Besansky N."/>
            <person name="Howell P."/>
            <person name="Walton C."/>
            <person name="Young S.K."/>
            <person name="Zeng Q."/>
            <person name="Gargeya S."/>
            <person name="Fitzgerald M."/>
            <person name="Haas B."/>
            <person name="Abouelleil A."/>
            <person name="Allen A.W."/>
            <person name="Alvarado L."/>
            <person name="Arachchi H.M."/>
            <person name="Berlin A.M."/>
            <person name="Chapman S.B."/>
            <person name="Gainer-Dewar J."/>
            <person name="Goldberg J."/>
            <person name="Griggs A."/>
            <person name="Gujja S."/>
            <person name="Hansen M."/>
            <person name="Howarth C."/>
            <person name="Imamovic A."/>
            <person name="Ireland A."/>
            <person name="Larimer J."/>
            <person name="McCowan C."/>
            <person name="Murphy C."/>
            <person name="Pearson M."/>
            <person name="Poon T.W."/>
            <person name="Priest M."/>
            <person name="Roberts A."/>
            <person name="Saif S."/>
            <person name="Shea T."/>
            <person name="Sisk P."/>
            <person name="Sykes S."/>
            <person name="Wortman J."/>
            <person name="Nusbaum C."/>
            <person name="Birren B."/>
        </authorList>
    </citation>
    <scope>NUCLEOTIDE SEQUENCE [LARGE SCALE GENOMIC DNA]</scope>
    <source>
        <strain evidence="3">maculatus3</strain>
    </source>
</reference>
<evidence type="ECO:0000256" key="1">
    <source>
        <dbReference type="SAM" id="Phobius"/>
    </source>
</evidence>
<keyword evidence="1" id="KW-0472">Membrane</keyword>
<dbReference type="Proteomes" id="UP000075901">
    <property type="component" value="Unassembled WGS sequence"/>
</dbReference>
<reference evidence="2" key="2">
    <citation type="submission" date="2020-05" db="UniProtKB">
        <authorList>
            <consortium name="EnsemblMetazoa"/>
        </authorList>
    </citation>
    <scope>IDENTIFICATION</scope>
    <source>
        <strain evidence="2">maculatus3</strain>
    </source>
</reference>
<dbReference type="EnsemblMetazoa" id="AMAM015116-RA">
    <property type="protein sequence ID" value="AMAM015116-PA"/>
    <property type="gene ID" value="AMAM015116"/>
</dbReference>
<proteinExistence type="predicted"/>
<dbReference type="VEuPathDB" id="VectorBase:AMAM015116"/>
<dbReference type="AlphaFoldDB" id="A0A182SWY9"/>
<name>A0A182SWY9_9DIPT</name>
<evidence type="ECO:0000313" key="2">
    <source>
        <dbReference type="EnsemblMetazoa" id="AMAM015116-PA"/>
    </source>
</evidence>
<keyword evidence="1" id="KW-0812">Transmembrane</keyword>